<dbReference type="OMA" id="LCVREIK"/>
<feature type="compositionally biased region" description="Basic and acidic residues" evidence="1">
    <location>
        <begin position="1"/>
        <end position="10"/>
    </location>
</feature>
<sequence length="133" mass="14494">MEAKTGDKKIIPAGKAPAKGVGATEKKKKKTNHMSKSQYNFRSSIKRMLKNTYQAAPPQVSGPVVESLCNIVCDIIDKLSNDCEILARKVGKQTINLEEVMAAVMVNLSGELRTHAIKEIKEAVAKVPSRSSK</sequence>
<accession>I3EI31</accession>
<reference evidence="2" key="1">
    <citation type="submission" date="2011-01" db="EMBL/GenBank/DDBJ databases">
        <title>The Genome Sequence of Nematocida parisii strain ERTm3.</title>
        <authorList>
            <consortium name="The Broad Institute Genome Sequencing Platform"/>
            <consortium name="The Broad Institute Genome Sequencing Center for Infectious Disease"/>
            <person name="Cuomo C."/>
            <person name="Troemel E."/>
            <person name="Young S.K."/>
            <person name="Zeng Q."/>
            <person name="Gargeya S."/>
            <person name="Fitzgerald M."/>
            <person name="Haas B."/>
            <person name="Abouelleil A."/>
            <person name="Alvarado L."/>
            <person name="Arachchi H.M."/>
            <person name="Berlin A."/>
            <person name="Chapman S.B."/>
            <person name="Gearin G."/>
            <person name="Goldberg J."/>
            <person name="Griggs A."/>
            <person name="Gujja S."/>
            <person name="Hansen M."/>
            <person name="Heiman D."/>
            <person name="Howarth C."/>
            <person name="Larimer J."/>
            <person name="Lui A."/>
            <person name="MacDonald P.J.P."/>
            <person name="McCowen C."/>
            <person name="Montmayeur A."/>
            <person name="Murphy C."/>
            <person name="Neiman D."/>
            <person name="Pearson M."/>
            <person name="Priest M."/>
            <person name="Roberts A."/>
            <person name="Saif S."/>
            <person name="Shea T."/>
            <person name="Sisk P."/>
            <person name="Stolte C."/>
            <person name="Sykes S."/>
            <person name="Wortman J."/>
            <person name="Nusbaum C."/>
            <person name="Birren B."/>
        </authorList>
    </citation>
    <scope>NUCLEOTIDE SEQUENCE</scope>
    <source>
        <strain evidence="2">ERTm3</strain>
    </source>
</reference>
<dbReference type="OrthoDB" id="2191729at2759"/>
<protein>
    <recommendedName>
        <fullName evidence="4">Histone H2A/H2B/H3 domain-containing protein</fullName>
    </recommendedName>
</protein>
<feature type="region of interest" description="Disordered" evidence="1">
    <location>
        <begin position="1"/>
        <end position="38"/>
    </location>
</feature>
<dbReference type="Gene3D" id="1.10.20.10">
    <property type="entry name" value="Histone, subunit A"/>
    <property type="match status" value="1"/>
</dbReference>
<dbReference type="FunCoup" id="I3EI31">
    <property type="interactions" value="87"/>
</dbReference>
<evidence type="ECO:0000313" key="2">
    <source>
        <dbReference type="EMBL" id="EIJ88878.1"/>
    </source>
</evidence>
<dbReference type="VEuPathDB" id="MicrosporidiaDB:NEQG_00697"/>
<dbReference type="AlphaFoldDB" id="I3EI31"/>
<dbReference type="EMBL" id="GL870877">
    <property type="protein sequence ID" value="EIJ88878.1"/>
    <property type="molecule type" value="Genomic_DNA"/>
</dbReference>
<feature type="compositionally biased region" description="Low complexity" evidence="1">
    <location>
        <begin position="11"/>
        <end position="23"/>
    </location>
</feature>
<dbReference type="InParanoid" id="I3EI31"/>
<proteinExistence type="predicted"/>
<dbReference type="HOGENOM" id="CLU_1907233_0_0_1"/>
<keyword evidence="3" id="KW-1185">Reference proteome</keyword>
<dbReference type="InterPro" id="IPR009072">
    <property type="entry name" value="Histone-fold"/>
</dbReference>
<gene>
    <name evidence="2" type="ORF">NEQG_00697</name>
</gene>
<organism evidence="2 3">
    <name type="scientific">Nematocida parisii (strain ERTm3)</name>
    <name type="common">Nematode killer fungus</name>
    <dbReference type="NCBI Taxonomy" id="935791"/>
    <lineage>
        <taxon>Eukaryota</taxon>
        <taxon>Fungi</taxon>
        <taxon>Fungi incertae sedis</taxon>
        <taxon>Microsporidia</taxon>
        <taxon>Nematocida</taxon>
    </lineage>
</organism>
<dbReference type="SUPFAM" id="SSF47113">
    <property type="entry name" value="Histone-fold"/>
    <property type="match status" value="1"/>
</dbReference>
<name>I3EI31_NEMP3</name>
<dbReference type="Proteomes" id="UP000002872">
    <property type="component" value="Unassembled WGS sequence"/>
</dbReference>
<evidence type="ECO:0000256" key="1">
    <source>
        <dbReference type="SAM" id="MobiDB-lite"/>
    </source>
</evidence>
<dbReference type="GO" id="GO:0046982">
    <property type="term" value="F:protein heterodimerization activity"/>
    <property type="evidence" value="ECO:0007669"/>
    <property type="project" value="InterPro"/>
</dbReference>
<dbReference type="STRING" id="935791.I3EI31"/>
<evidence type="ECO:0008006" key="4">
    <source>
        <dbReference type="Google" id="ProtNLM"/>
    </source>
</evidence>
<evidence type="ECO:0000313" key="3">
    <source>
        <dbReference type="Proteomes" id="UP000002872"/>
    </source>
</evidence>